<accession>A0A8T1F4Y1</accession>
<dbReference type="Gene3D" id="2.40.70.10">
    <property type="entry name" value="Acid Proteases"/>
    <property type="match status" value="1"/>
</dbReference>
<dbReference type="Gene3D" id="3.10.10.10">
    <property type="entry name" value="HIV Type 1 Reverse Transcriptase, subunit A, domain 1"/>
    <property type="match status" value="1"/>
</dbReference>
<dbReference type="InterPro" id="IPR043128">
    <property type="entry name" value="Rev_trsase/Diguanyl_cyclase"/>
</dbReference>
<dbReference type="EMBL" id="RCML01001531">
    <property type="protein sequence ID" value="KAG2961904.1"/>
    <property type="molecule type" value="Genomic_DNA"/>
</dbReference>
<reference evidence="2" key="1">
    <citation type="submission" date="2018-10" db="EMBL/GenBank/DDBJ databases">
        <title>Effector identification in a new, highly contiguous assembly of the strawberry crown rot pathogen Phytophthora cactorum.</title>
        <authorList>
            <person name="Armitage A.D."/>
            <person name="Nellist C.F."/>
            <person name="Bates H."/>
            <person name="Vickerstaff R.J."/>
            <person name="Harrison R.J."/>
        </authorList>
    </citation>
    <scope>NUCLEOTIDE SEQUENCE</scope>
    <source>
        <strain evidence="2">P415</strain>
    </source>
</reference>
<name>A0A8T1F4Y1_9STRA</name>
<proteinExistence type="predicted"/>
<evidence type="ECO:0000313" key="3">
    <source>
        <dbReference type="Proteomes" id="UP000697107"/>
    </source>
</evidence>
<evidence type="ECO:0008006" key="4">
    <source>
        <dbReference type="Google" id="ProtNLM"/>
    </source>
</evidence>
<dbReference type="InterPro" id="IPR021109">
    <property type="entry name" value="Peptidase_aspartic_dom_sf"/>
</dbReference>
<dbReference type="VEuPathDB" id="FungiDB:PC110_g22723"/>
<protein>
    <recommendedName>
        <fullName evidence="4">Peptidase A2 domain-containing protein</fullName>
    </recommendedName>
</protein>
<comment type="caution">
    <text evidence="2">The sequence shown here is derived from an EMBL/GenBank/DDBJ whole genome shotgun (WGS) entry which is preliminary data.</text>
</comment>
<feature type="compositionally biased region" description="Low complexity" evidence="1">
    <location>
        <begin position="330"/>
        <end position="342"/>
    </location>
</feature>
<dbReference type="InterPro" id="IPR051320">
    <property type="entry name" value="Viral_Replic_Matur_Polypro"/>
</dbReference>
<feature type="region of interest" description="Disordered" evidence="1">
    <location>
        <begin position="267"/>
        <end position="292"/>
    </location>
</feature>
<dbReference type="CDD" id="cd00303">
    <property type="entry name" value="retropepsin_like"/>
    <property type="match status" value="1"/>
</dbReference>
<feature type="region of interest" description="Disordered" evidence="1">
    <location>
        <begin position="310"/>
        <end position="343"/>
    </location>
</feature>
<dbReference type="InterPro" id="IPR043502">
    <property type="entry name" value="DNA/RNA_pol_sf"/>
</dbReference>
<dbReference type="AlphaFoldDB" id="A0A8T1F4Y1"/>
<gene>
    <name evidence="2" type="ORF">PC118_g21714</name>
</gene>
<dbReference type="SUPFAM" id="SSF50630">
    <property type="entry name" value="Acid proteases"/>
    <property type="match status" value="1"/>
</dbReference>
<dbReference type="PANTHER" id="PTHR33064">
    <property type="entry name" value="POL PROTEIN"/>
    <property type="match status" value="1"/>
</dbReference>
<dbReference type="Gene3D" id="3.30.70.270">
    <property type="match status" value="1"/>
</dbReference>
<organism evidence="2 3">
    <name type="scientific">Phytophthora cactorum</name>
    <dbReference type="NCBI Taxonomy" id="29920"/>
    <lineage>
        <taxon>Eukaryota</taxon>
        <taxon>Sar</taxon>
        <taxon>Stramenopiles</taxon>
        <taxon>Oomycota</taxon>
        <taxon>Peronosporomycetes</taxon>
        <taxon>Peronosporales</taxon>
        <taxon>Peronosporaceae</taxon>
        <taxon>Phytophthora</taxon>
    </lineage>
</organism>
<dbReference type="SUPFAM" id="SSF56672">
    <property type="entry name" value="DNA/RNA polymerases"/>
    <property type="match status" value="1"/>
</dbReference>
<dbReference type="Proteomes" id="UP000697107">
    <property type="component" value="Unassembled WGS sequence"/>
</dbReference>
<evidence type="ECO:0000256" key="1">
    <source>
        <dbReference type="SAM" id="MobiDB-lite"/>
    </source>
</evidence>
<dbReference type="VEuPathDB" id="FungiDB:PC110_g22722"/>
<dbReference type="PANTHER" id="PTHR33064:SF37">
    <property type="entry name" value="RIBONUCLEASE H"/>
    <property type="match status" value="1"/>
</dbReference>
<evidence type="ECO:0000313" key="2">
    <source>
        <dbReference type="EMBL" id="KAG2961904.1"/>
    </source>
</evidence>
<sequence length="598" mass="67283">MRALVQGAVNDKRTRILLDSGVNVSVITDTFAKKLRLRDVPDHGRRIEIQGISEGKVSTTRRAQVKITLGWEMAYEFEMWVMAHSAGVDVALGTDFMIPAGIRLDLFHGAAQLPNEIRIPLVKTKNMLDSEEYGSHVNAGSSDQLDIPGHEWREYRLSKRQVALERHILWVRRTEKIILSVTKFQRGRPQRIKLANVSDRAVYFPAHDDIAVLVPVGDLPRGDGYVRVDSKKYRDWQVLAYEGSRDSELFQRECELYERWLATQPPSVERPDYPEPQGVAMRPPQDSLECPGDRLTCAERWDQIMEERERVEASQTSGVTTGDPIQVQFSRSSSDSDTSATREYTLANEGSRAHPHGHVAATKVVDTVSSVRSTPTVNARKMEDEIVTLESTCVSVVRVLTTEGNEASDNTRIDHYEHPANTIGLEDYAKELAFLPDFTEESNTTIDYDSPNVTDPRLSTDRQERLIATLKTHELIMIASGNALPLSAYGVVCDIDTQGHASIKQRARRVPLRYLGKLYELLRALLRAGLIVFSDSPLALPFVIVMKNNGQDIRLCIDYKMMNAITAIMEYAMPLVDDLLTDLECYLWFCSPDAASGF</sequence>
<dbReference type="Pfam" id="PF13650">
    <property type="entry name" value="Asp_protease_2"/>
    <property type="match status" value="1"/>
</dbReference>